<dbReference type="AlphaFoldDB" id="A0A160T1Z4"/>
<sequence>MLIQINFLYDTEYNEKEDLIKDSPVEPLCEAYLSPVHCIAT</sequence>
<dbReference type="Proteomes" id="UP000215027">
    <property type="component" value="Chromosome I"/>
</dbReference>
<dbReference type="KEGG" id="pbf:CFX0092_A1331"/>
<reference evidence="1" key="1">
    <citation type="submission" date="2016-01" db="EMBL/GenBank/DDBJ databases">
        <authorList>
            <person name="Mcilroy J.S."/>
            <person name="Karst M S."/>
            <person name="Albertsen M."/>
        </authorList>
    </citation>
    <scope>NUCLEOTIDE SEQUENCE</scope>
    <source>
        <strain evidence="1">Cfx-K</strain>
    </source>
</reference>
<organism evidence="1 2">
    <name type="scientific">Candidatus Promineifilum breve</name>
    <dbReference type="NCBI Taxonomy" id="1806508"/>
    <lineage>
        <taxon>Bacteria</taxon>
        <taxon>Bacillati</taxon>
        <taxon>Chloroflexota</taxon>
        <taxon>Ardenticatenia</taxon>
        <taxon>Candidatus Promineifilales</taxon>
        <taxon>Candidatus Promineifilaceae</taxon>
        <taxon>Candidatus Promineifilum</taxon>
    </lineage>
</organism>
<evidence type="ECO:0000313" key="2">
    <source>
        <dbReference type="Proteomes" id="UP000215027"/>
    </source>
</evidence>
<name>A0A160T1Z4_9CHLR</name>
<evidence type="ECO:0000313" key="1">
    <source>
        <dbReference type="EMBL" id="CUS03209.2"/>
    </source>
</evidence>
<gene>
    <name evidence="1" type="ORF">CFX0092_A1331</name>
</gene>
<dbReference type="EMBL" id="LN890655">
    <property type="protein sequence ID" value="CUS03209.2"/>
    <property type="molecule type" value="Genomic_DNA"/>
</dbReference>
<accession>A0A160T1Z4</accession>
<keyword evidence="2" id="KW-1185">Reference proteome</keyword>
<protein>
    <submittedName>
        <fullName evidence="1">Uncharacterized protein</fullName>
    </submittedName>
</protein>
<proteinExistence type="predicted"/>